<feature type="transmembrane region" description="Helical" evidence="3">
    <location>
        <begin position="164"/>
        <end position="184"/>
    </location>
</feature>
<keyword evidence="3" id="KW-0472">Membrane</keyword>
<dbReference type="AlphaFoldDB" id="A0A219B634"/>
<proteinExistence type="predicted"/>
<feature type="transmembrane region" description="Helical" evidence="3">
    <location>
        <begin position="133"/>
        <end position="152"/>
    </location>
</feature>
<dbReference type="SUPFAM" id="SSF47384">
    <property type="entry name" value="Homodimeric domain of signal transducing histidine kinase"/>
    <property type="match status" value="1"/>
</dbReference>
<evidence type="ECO:0000313" key="6">
    <source>
        <dbReference type="Proteomes" id="UP000198462"/>
    </source>
</evidence>
<feature type="transmembrane region" description="Helical" evidence="3">
    <location>
        <begin position="73"/>
        <end position="96"/>
    </location>
</feature>
<reference evidence="6" key="1">
    <citation type="submission" date="2017-05" db="EMBL/GenBank/DDBJ databases">
        <authorList>
            <person name="Lin X."/>
        </authorList>
    </citation>
    <scope>NUCLEOTIDE SEQUENCE [LARGE SCALE GENOMIC DNA]</scope>
    <source>
        <strain evidence="6">JLT2012</strain>
    </source>
</reference>
<dbReference type="Proteomes" id="UP000198462">
    <property type="component" value="Unassembled WGS sequence"/>
</dbReference>
<protein>
    <recommendedName>
        <fullName evidence="2">histidine kinase</fullName>
        <ecNumber evidence="2">2.7.13.3</ecNumber>
    </recommendedName>
</protein>
<evidence type="ECO:0000259" key="4">
    <source>
        <dbReference type="SMART" id="SM00388"/>
    </source>
</evidence>
<accession>A0A219B634</accession>
<name>A0A219B634_9SPHN</name>
<evidence type="ECO:0000313" key="5">
    <source>
        <dbReference type="EMBL" id="OWV33576.1"/>
    </source>
</evidence>
<dbReference type="RefSeq" id="WP_088712349.1">
    <property type="nucleotide sequence ID" value="NZ_NFZT01000001.1"/>
</dbReference>
<comment type="catalytic activity">
    <reaction evidence="1">
        <text>ATP + protein L-histidine = ADP + protein N-phospho-L-histidine.</text>
        <dbReference type="EC" id="2.7.13.3"/>
    </reaction>
</comment>
<keyword evidence="3" id="KW-0812">Transmembrane</keyword>
<feature type="transmembrane region" description="Helical" evidence="3">
    <location>
        <begin position="40"/>
        <end position="61"/>
    </location>
</feature>
<dbReference type="OrthoDB" id="9789238at2"/>
<comment type="caution">
    <text evidence="5">The sequence shown here is derived from an EMBL/GenBank/DDBJ whole genome shotgun (WGS) entry which is preliminary data.</text>
</comment>
<evidence type="ECO:0000256" key="1">
    <source>
        <dbReference type="ARBA" id="ARBA00000085"/>
    </source>
</evidence>
<dbReference type="GO" id="GO:0000155">
    <property type="term" value="F:phosphorelay sensor kinase activity"/>
    <property type="evidence" value="ECO:0007669"/>
    <property type="project" value="InterPro"/>
</dbReference>
<evidence type="ECO:0000256" key="2">
    <source>
        <dbReference type="ARBA" id="ARBA00012438"/>
    </source>
</evidence>
<sequence>METRTNDRIAPLALRSSLSRQVGTFNLTRLRSRLESVSPLVLLLWAIGAVAALLASCERIVIAPGMELYLAPFFYFLVYRWFGFRWGVLAAFVFSLPSLMWWGHWFTIGLSVGNVVFLGLLRNRIQSLALKTFVYYLTVGALASYLFLTLHYDAPGIVIQVSMLRKLLTDVMLAALADAVTLALARNWRTGKLQLRRFIYLQEVLPASVLFVAMLGGLAVLLSGVRDFPAAFESEQRHVYHEIAIQALRGNLQPGPTPIYWPLHDNGSEVAVSTSLDALREPEVLSRLGCDFLDRDRADGGANDRNTFAYWLRACIAQNDTSNGVDYAFLYPTSSIYQGLFANLLEKFRLPAMAVGLLILLVISLQRLLRSSLDVWTDVVSNFANPDLKRPKGFTFAEFRIPIGQFVEENNRHASLLAERQRLVTEVRDLQKNINLQLLTEIAFDPRRGLLVYQRINLEGPTAPSRMRVHPNDLNSLEAREGDENIYVEFRDADDPDTWYLLIAREGRGNYWMTGCLFEMRQHKLGRETQMQQARLMELGGMASALSHELKQPLFTISLSAENAEFILEDEDSPRVAKAKVKLDQIAEQVKRARSIIDRISRYARVDSAREEVVDLEDTVNSAAGFMRPLLVQKNVRLQVALSSTCWMIMSKV</sequence>
<dbReference type="EMBL" id="NFZT01000001">
    <property type="protein sequence ID" value="OWV33576.1"/>
    <property type="molecule type" value="Genomic_DNA"/>
</dbReference>
<dbReference type="InterPro" id="IPR036097">
    <property type="entry name" value="HisK_dim/P_sf"/>
</dbReference>
<feature type="transmembrane region" description="Helical" evidence="3">
    <location>
        <begin position="204"/>
        <end position="225"/>
    </location>
</feature>
<gene>
    <name evidence="5" type="ORF">B5C34_08950</name>
</gene>
<dbReference type="InterPro" id="IPR003661">
    <property type="entry name" value="HisK_dim/P_dom"/>
</dbReference>
<dbReference type="EC" id="2.7.13.3" evidence="2"/>
<dbReference type="Gene3D" id="1.10.287.130">
    <property type="match status" value="1"/>
</dbReference>
<dbReference type="SMART" id="SM00388">
    <property type="entry name" value="HisKA"/>
    <property type="match status" value="1"/>
</dbReference>
<feature type="transmembrane region" description="Helical" evidence="3">
    <location>
        <begin position="102"/>
        <end position="121"/>
    </location>
</feature>
<organism evidence="5 6">
    <name type="scientific">Pacificimonas flava</name>
    <dbReference type="NCBI Taxonomy" id="1234595"/>
    <lineage>
        <taxon>Bacteria</taxon>
        <taxon>Pseudomonadati</taxon>
        <taxon>Pseudomonadota</taxon>
        <taxon>Alphaproteobacteria</taxon>
        <taxon>Sphingomonadales</taxon>
        <taxon>Sphingosinicellaceae</taxon>
        <taxon>Pacificimonas</taxon>
    </lineage>
</organism>
<keyword evidence="6" id="KW-1185">Reference proteome</keyword>
<evidence type="ECO:0000256" key="3">
    <source>
        <dbReference type="SAM" id="Phobius"/>
    </source>
</evidence>
<dbReference type="Pfam" id="PF00512">
    <property type="entry name" value="HisKA"/>
    <property type="match status" value="1"/>
</dbReference>
<keyword evidence="3" id="KW-1133">Transmembrane helix</keyword>
<dbReference type="CDD" id="cd00082">
    <property type="entry name" value="HisKA"/>
    <property type="match status" value="1"/>
</dbReference>
<feature type="domain" description="Signal transduction histidine kinase dimerisation/phosphoacceptor" evidence="4">
    <location>
        <begin position="538"/>
        <end position="609"/>
    </location>
</feature>